<dbReference type="InterPro" id="IPR011009">
    <property type="entry name" value="Kinase-like_dom_sf"/>
</dbReference>
<evidence type="ECO:0000256" key="3">
    <source>
        <dbReference type="SAM" id="Phobius"/>
    </source>
</evidence>
<keyword evidence="3" id="KW-0812">Transmembrane</keyword>
<dbReference type="Proteomes" id="UP000288351">
    <property type="component" value="Unassembled WGS sequence"/>
</dbReference>
<feature type="transmembrane region" description="Helical" evidence="3">
    <location>
        <begin position="166"/>
        <end position="191"/>
    </location>
</feature>
<evidence type="ECO:0000313" key="5">
    <source>
        <dbReference type="Proteomes" id="UP000288351"/>
    </source>
</evidence>
<evidence type="ECO:0000313" key="4">
    <source>
        <dbReference type="EMBL" id="GCB95688.1"/>
    </source>
</evidence>
<comment type="caution">
    <text evidence="4">The sequence shown here is derived from an EMBL/GenBank/DDBJ whole genome shotgun (WGS) entry which is preliminary data.</text>
</comment>
<dbReference type="AlphaFoldDB" id="A0A401RDM2"/>
<dbReference type="PROSITE" id="PS00107">
    <property type="entry name" value="PROTEIN_KINASE_ATP"/>
    <property type="match status" value="1"/>
</dbReference>
<proteinExistence type="predicted"/>
<feature type="binding site" evidence="1">
    <location>
        <position position="44"/>
    </location>
    <ligand>
        <name>ATP</name>
        <dbReference type="ChEBI" id="CHEBI:30616"/>
    </ligand>
</feature>
<keyword evidence="1" id="KW-0547">Nucleotide-binding</keyword>
<feature type="compositionally biased region" description="Basic and acidic residues" evidence="2">
    <location>
        <begin position="139"/>
        <end position="162"/>
    </location>
</feature>
<accession>A0A401RDM2</accession>
<name>A0A401RDM2_STRNR</name>
<dbReference type="InterPro" id="IPR017441">
    <property type="entry name" value="Protein_kinase_ATP_BS"/>
</dbReference>
<protein>
    <submittedName>
        <fullName evidence="4">Serine/threonine protein kinase</fullName>
    </submittedName>
</protein>
<organism evidence="4 5">
    <name type="scientific">Streptomyces noursei</name>
    <name type="common">Streptomyces albulus</name>
    <dbReference type="NCBI Taxonomy" id="1971"/>
    <lineage>
        <taxon>Bacteria</taxon>
        <taxon>Bacillati</taxon>
        <taxon>Actinomycetota</taxon>
        <taxon>Actinomycetes</taxon>
        <taxon>Kitasatosporales</taxon>
        <taxon>Streptomycetaceae</taxon>
        <taxon>Streptomyces</taxon>
    </lineage>
</organism>
<keyword evidence="1" id="KW-0067">ATP-binding</keyword>
<dbReference type="GO" id="GO:0004674">
    <property type="term" value="F:protein serine/threonine kinase activity"/>
    <property type="evidence" value="ECO:0007669"/>
    <property type="project" value="UniProtKB-KW"/>
</dbReference>
<dbReference type="EMBL" id="BHXC01000007">
    <property type="protein sequence ID" value="GCB95688.1"/>
    <property type="molecule type" value="Genomic_DNA"/>
</dbReference>
<dbReference type="SUPFAM" id="SSF56112">
    <property type="entry name" value="Protein kinase-like (PK-like)"/>
    <property type="match status" value="2"/>
</dbReference>
<feature type="transmembrane region" description="Helical" evidence="3">
    <location>
        <begin position="203"/>
        <end position="225"/>
    </location>
</feature>
<evidence type="ECO:0000256" key="2">
    <source>
        <dbReference type="SAM" id="MobiDB-lite"/>
    </source>
</evidence>
<keyword evidence="3" id="KW-1133">Transmembrane helix</keyword>
<sequence length="256" mass="27136">MVGRAEPGRVIAGRYRLQEVIGSGGFGRVWRARDGVLGVDVAVKEVWLPELSSDTEAATGTSPFRRETRTATLNALCVHAPAPPGPPGPLTALITALLDKDPAQRPTAAQALRTLDDHRAHRTKPMTAPRAPAGRKVRRGPEPDRPRRADRRAPAERREDDGRLDVPPLLAGVFFVLLGVALSVAVVALSASLAREHPGLGEVLAIGAFAGLTVGFGSVGVLRGWRLPDGRAGRGGVAIGVAWMVMLTATVWPRVH</sequence>
<dbReference type="Gene3D" id="1.10.510.10">
    <property type="entry name" value="Transferase(Phosphotransferase) domain 1"/>
    <property type="match status" value="2"/>
</dbReference>
<keyword evidence="4" id="KW-0808">Transferase</keyword>
<reference evidence="4 5" key="1">
    <citation type="journal article" date="2019" name="Microbiol. Resour. Announc.">
        <title>Draft Genome Sequence of the Most Traditional epsilon-Poly-l-Lysine Producer, Streptomyces albulus NBRC14147.</title>
        <authorList>
            <person name="Yamanaka K."/>
            <person name="Hamano Y."/>
        </authorList>
    </citation>
    <scope>NUCLEOTIDE SEQUENCE [LARGE SCALE GENOMIC DNA]</scope>
    <source>
        <strain evidence="4 5">NBRC 14147</strain>
    </source>
</reference>
<keyword evidence="3" id="KW-0472">Membrane</keyword>
<keyword evidence="4" id="KW-0418">Kinase</keyword>
<gene>
    <name evidence="4" type="ORF">SALB_08495</name>
</gene>
<feature type="transmembrane region" description="Helical" evidence="3">
    <location>
        <begin position="237"/>
        <end position="255"/>
    </location>
</feature>
<evidence type="ECO:0000256" key="1">
    <source>
        <dbReference type="PROSITE-ProRule" id="PRU10141"/>
    </source>
</evidence>
<dbReference type="GO" id="GO:0005524">
    <property type="term" value="F:ATP binding"/>
    <property type="evidence" value="ECO:0007669"/>
    <property type="project" value="UniProtKB-UniRule"/>
</dbReference>
<keyword evidence="4" id="KW-0723">Serine/threonine-protein kinase</keyword>
<feature type="region of interest" description="Disordered" evidence="2">
    <location>
        <begin position="114"/>
        <end position="162"/>
    </location>
</feature>